<dbReference type="FunFam" id="3.20.20.80:FF:000041">
    <property type="entry name" value="Beta-glucosidase 7"/>
    <property type="match status" value="1"/>
</dbReference>
<dbReference type="PANTHER" id="PTHR10353:SF36">
    <property type="entry name" value="LP05116P"/>
    <property type="match status" value="1"/>
</dbReference>
<keyword evidence="3" id="KW-0326">Glycosidase</keyword>
<dbReference type="GO" id="GO:0005975">
    <property type="term" value="P:carbohydrate metabolic process"/>
    <property type="evidence" value="ECO:0007669"/>
    <property type="project" value="InterPro"/>
</dbReference>
<dbReference type="InterPro" id="IPR033132">
    <property type="entry name" value="GH_1_N_CS"/>
</dbReference>
<dbReference type="InterPro" id="IPR017853">
    <property type="entry name" value="GH"/>
</dbReference>
<dbReference type="PANTHER" id="PTHR10353">
    <property type="entry name" value="GLYCOSYL HYDROLASE"/>
    <property type="match status" value="1"/>
</dbReference>
<dbReference type="EMBL" id="KI894027">
    <property type="protein sequence ID" value="OBR89626.1"/>
    <property type="molecule type" value="Genomic_DNA"/>
</dbReference>
<dbReference type="Gene3D" id="3.20.20.80">
    <property type="entry name" value="Glycosidases"/>
    <property type="match status" value="1"/>
</dbReference>
<sequence length="486" mass="55387">MNAKAQLILNDPAYKGVLPADFAFGSATASYQVEGAIDADGKGPCVWDECLRNQDNGDLACDSYHQWKEDLKLLKQYGCRVYRFSIAWSRVKPLGGRDDPINEAGIKYYSDMIDDLLAAGIVPWVTIFHWDHPAALEKRYEGFFNDTEVVQDFVSYAKLCFDSFGDRVKNWITINEVGHAAKLMTCIAHPGPCEVSENWAELCVYFMLTVHDQRFAKSLLLCHARTVDLYRKEYQQRQGGRIGIVYNCDWVEPVNDSPEAKAAADFAREWVMGFVILGKFPDSVAEYLGDLLPQFTEEEWSLIKGSTEFFGWNHYGSQYASGKRLETDNPRLVSFGSIERVFEKDGKVIGNKGEAGHPYDVPWGFRKLMRYIHNRYTGPANIPIFITECGFSIDGEANMTFEERIHDTQRQDYYAGYLKELLEAVRDDKIDCHGFMAWSLMDNLEWLYGYGKRFGITAVDMENGCKRTPKDSAALLKTLFDYSIAK</sequence>
<comment type="similarity">
    <text evidence="1 4">Belongs to the glycosyl hydrolase 1 family.</text>
</comment>
<protein>
    <recommendedName>
        <fullName evidence="6">Beta-glucosidase</fullName>
    </recommendedName>
</protein>
<gene>
    <name evidence="5" type="ORF">I303_01455</name>
</gene>
<evidence type="ECO:0000313" key="5">
    <source>
        <dbReference type="EMBL" id="OBR89626.1"/>
    </source>
</evidence>
<dbReference type="GO" id="GO:0008422">
    <property type="term" value="F:beta-glucosidase activity"/>
    <property type="evidence" value="ECO:0007669"/>
    <property type="project" value="TreeGrafter"/>
</dbReference>
<dbReference type="Pfam" id="PF00232">
    <property type="entry name" value="Glyco_hydro_1"/>
    <property type="match status" value="1"/>
</dbReference>
<proteinExistence type="inferred from homology"/>
<reference evidence="5" key="1">
    <citation type="submission" date="2013-07" db="EMBL/GenBank/DDBJ databases">
        <title>The Genome Sequence of Cryptococcus dejecticola CBS10117.</title>
        <authorList>
            <consortium name="The Broad Institute Genome Sequencing Platform"/>
            <person name="Cuomo C."/>
            <person name="Litvintseva A."/>
            <person name="Chen Y."/>
            <person name="Heitman J."/>
            <person name="Sun S."/>
            <person name="Springer D."/>
            <person name="Dromer F."/>
            <person name="Young S.K."/>
            <person name="Zeng Q."/>
            <person name="Gargeya S."/>
            <person name="Fitzgerald M."/>
            <person name="Abouelleil A."/>
            <person name="Alvarado L."/>
            <person name="Berlin A.M."/>
            <person name="Chapman S.B."/>
            <person name="Dewar J."/>
            <person name="Goldberg J."/>
            <person name="Griggs A."/>
            <person name="Gujja S."/>
            <person name="Hansen M."/>
            <person name="Howarth C."/>
            <person name="Imamovic A."/>
            <person name="Larimer J."/>
            <person name="McCowan C."/>
            <person name="Murphy C."/>
            <person name="Pearson M."/>
            <person name="Priest M."/>
            <person name="Roberts A."/>
            <person name="Saif S."/>
            <person name="Shea T."/>
            <person name="Sykes S."/>
            <person name="Wortman J."/>
            <person name="Nusbaum C."/>
            <person name="Birren B."/>
        </authorList>
    </citation>
    <scope>NUCLEOTIDE SEQUENCE [LARGE SCALE GENOMIC DNA]</scope>
    <source>
        <strain evidence="5">CBS 10117</strain>
    </source>
</reference>
<name>A0A1A6AHV2_9TREE</name>
<evidence type="ECO:0000256" key="1">
    <source>
        <dbReference type="ARBA" id="ARBA00010838"/>
    </source>
</evidence>
<evidence type="ECO:0000256" key="4">
    <source>
        <dbReference type="RuleBase" id="RU003690"/>
    </source>
</evidence>
<organism evidence="5">
    <name type="scientific">Kwoniella dejecticola CBS 10117</name>
    <dbReference type="NCBI Taxonomy" id="1296121"/>
    <lineage>
        <taxon>Eukaryota</taxon>
        <taxon>Fungi</taxon>
        <taxon>Dikarya</taxon>
        <taxon>Basidiomycota</taxon>
        <taxon>Agaricomycotina</taxon>
        <taxon>Tremellomycetes</taxon>
        <taxon>Tremellales</taxon>
        <taxon>Cryptococcaceae</taxon>
        <taxon>Kwoniella</taxon>
    </lineage>
</organism>
<dbReference type="SUPFAM" id="SSF51445">
    <property type="entry name" value="(Trans)glycosidases"/>
    <property type="match status" value="1"/>
</dbReference>
<dbReference type="OrthoDB" id="65569at2759"/>
<evidence type="ECO:0008006" key="6">
    <source>
        <dbReference type="Google" id="ProtNLM"/>
    </source>
</evidence>
<dbReference type="PROSITE" id="PS00653">
    <property type="entry name" value="GLYCOSYL_HYDROL_F1_2"/>
    <property type="match status" value="1"/>
</dbReference>
<dbReference type="InterPro" id="IPR001360">
    <property type="entry name" value="Glyco_hydro_1"/>
</dbReference>
<evidence type="ECO:0000256" key="3">
    <source>
        <dbReference type="ARBA" id="ARBA00023295"/>
    </source>
</evidence>
<evidence type="ECO:0000256" key="2">
    <source>
        <dbReference type="ARBA" id="ARBA00022801"/>
    </source>
</evidence>
<dbReference type="VEuPathDB" id="FungiDB:I303_01455"/>
<keyword evidence="2" id="KW-0378">Hydrolase</keyword>
<accession>A0A1A6AHV2</accession>
<dbReference type="PRINTS" id="PR00131">
    <property type="entry name" value="GLHYDRLASE1"/>
</dbReference>
<dbReference type="AlphaFoldDB" id="A0A1A6AHV2"/>
<dbReference type="STRING" id="1296121.A0A1A6AHV2"/>